<dbReference type="PANTHER" id="PTHR30071">
    <property type="entry name" value="HEME EXPORTER PROTEIN C"/>
    <property type="match status" value="1"/>
</dbReference>
<dbReference type="KEGG" id="anf:AQPE_3398"/>
<dbReference type="InterPro" id="IPR007816">
    <property type="entry name" value="ResB-like_domain"/>
</dbReference>
<evidence type="ECO:0000259" key="7">
    <source>
        <dbReference type="Pfam" id="PF01578"/>
    </source>
</evidence>
<feature type="transmembrane region" description="Helical" evidence="6">
    <location>
        <begin position="989"/>
        <end position="1007"/>
    </location>
</feature>
<keyword evidence="3" id="KW-0201">Cytochrome c-type biogenesis</keyword>
<feature type="transmembrane region" description="Helical" evidence="6">
    <location>
        <begin position="7"/>
        <end position="28"/>
    </location>
</feature>
<evidence type="ECO:0000256" key="4">
    <source>
        <dbReference type="ARBA" id="ARBA00022989"/>
    </source>
</evidence>
<feature type="transmembrane region" description="Helical" evidence="6">
    <location>
        <begin position="78"/>
        <end position="98"/>
    </location>
</feature>
<keyword evidence="2 6" id="KW-0812">Transmembrane</keyword>
<feature type="domain" description="ResB-like" evidence="8">
    <location>
        <begin position="333"/>
        <end position="406"/>
    </location>
</feature>
<feature type="transmembrane region" description="Helical" evidence="6">
    <location>
        <begin position="458"/>
        <end position="475"/>
    </location>
</feature>
<evidence type="ECO:0000256" key="3">
    <source>
        <dbReference type="ARBA" id="ARBA00022748"/>
    </source>
</evidence>
<sequence>MNKILNFLFSFPFMGFLLLVMAFSMGIATFVENYYGTEAAQNLIYKSFWFSSVLVLLAINLAVNFVRHKMYTRQRISVGIFHISFIIILIGAGITRYISFEGVMHIREGQTSDFILSSEDNLTVKSGNQIVSNPVLFSEITPNDFDENIVVEGRKVRIKSVGFIKNAVQTVKEDPSGKAMIDFVVSQGQGRENYVFSKGNILNLGNVQLGFEQPGANFQFIDRNGSLFLAADRTVEIRSMTGGETTVVNANDTIPVETMQLYAIDGYMLLVKNFYTHAISVVEKDPSGNEGIDAVTMEISDGPNKQTVNVMGKHGMRGEPFMVQVGNAKLEISYGADPIYLPFALQLTDFQMEKYPGSMSPSSYASELVLIDNERNVKRNVRVFMNNTLNYRGYKFFQSSYDQDEGGTVLSVNADQLGTTVTYLGYILLGLGFVLALFSKTSRFHSLVQRLKQYSKPVGLVVFALLFLNLGSAKADSSELSPIPRIDQAVLTDFSRLWIQEQDGRIEPVSTLSSEILRKVTRKSSFEGRSPEEVMLGLYLYPEYWRNVSLVYVTNNQLKSLLGVTESRIPLTALFDDKGAYKLMEPVKAAFAKMPASRNVYEKEIINLDERVNVCFMVINGDAFALFPGVTKDVKWAFPGNSPAGLTNEESLFVNKGFELLKEAMNGQGQISARQIMASIASYQTKYGSSYLPSNSKKEVEIFYNSLNPFKRVFPIYLLLGFTLLIVLFVNIFRQKNIGSKVRMGFTLLIVLGFMLQTFGLALRWYISGHAPWSNGYESMVYVAWASMLAGVIFGRKYPMVIATSAMLSGIILFVAHLNWMNPEITHLVPVLNSYWLMIHVAVITASYGFIGMSAFIGLLVLILFSLSNPKNSKNVKNIILQLTTISEMSVTVGLYMLTIGTFLGGVWANESWGRYWGWDSKETWALVTVVVYSFVAHMRLIPSLKGIYNYTVATVVGFSSVLMTYFGVNYYLSGLHSYGRGSIDGMHWSVYVFAGIVVALLISSNLKHKNLDFENTK</sequence>
<evidence type="ECO:0000313" key="10">
    <source>
        <dbReference type="Proteomes" id="UP001193389"/>
    </source>
</evidence>
<dbReference type="PANTHER" id="PTHR30071:SF1">
    <property type="entry name" value="CYTOCHROME B_B6 PROTEIN-RELATED"/>
    <property type="match status" value="1"/>
</dbReference>
<keyword evidence="10" id="KW-1185">Reference proteome</keyword>
<protein>
    <submittedName>
        <fullName evidence="9">Cytochrome C-type biogenesis protein</fullName>
    </submittedName>
</protein>
<evidence type="ECO:0000259" key="8">
    <source>
        <dbReference type="Pfam" id="PF05140"/>
    </source>
</evidence>
<evidence type="ECO:0000256" key="2">
    <source>
        <dbReference type="ARBA" id="ARBA00022692"/>
    </source>
</evidence>
<keyword evidence="4 6" id="KW-1133">Transmembrane helix</keyword>
<feature type="transmembrane region" description="Helical" evidence="6">
    <location>
        <begin position="879"/>
        <end position="904"/>
    </location>
</feature>
<feature type="transmembrane region" description="Helical" evidence="6">
    <location>
        <begin position="714"/>
        <end position="733"/>
    </location>
</feature>
<feature type="transmembrane region" description="Helical" evidence="6">
    <location>
        <begin position="948"/>
        <end position="969"/>
    </location>
</feature>
<evidence type="ECO:0000256" key="1">
    <source>
        <dbReference type="ARBA" id="ARBA00004141"/>
    </source>
</evidence>
<reference evidence="9" key="1">
    <citation type="journal article" date="2020" name="Int. J. Syst. Evol. Microbiol.">
        <title>Aquipluma nitroreducens gen. nov. sp. nov., a novel facultatively anaerobic bacterium isolated from a freshwater lake.</title>
        <authorList>
            <person name="Watanabe M."/>
            <person name="Kojima H."/>
            <person name="Fukui M."/>
        </authorList>
    </citation>
    <scope>NUCLEOTIDE SEQUENCE</scope>
    <source>
        <strain evidence="9">MeG22</strain>
    </source>
</reference>
<dbReference type="Pfam" id="PF01578">
    <property type="entry name" value="Cytochrom_C_asm"/>
    <property type="match status" value="1"/>
</dbReference>
<dbReference type="GO" id="GO:0005886">
    <property type="term" value="C:plasma membrane"/>
    <property type="evidence" value="ECO:0007669"/>
    <property type="project" value="TreeGrafter"/>
</dbReference>
<feature type="transmembrane region" description="Helical" evidence="6">
    <location>
        <begin position="745"/>
        <end position="767"/>
    </location>
</feature>
<feature type="transmembrane region" description="Helical" evidence="6">
    <location>
        <begin position="834"/>
        <end position="867"/>
    </location>
</feature>
<dbReference type="EMBL" id="AP018694">
    <property type="protein sequence ID" value="BBE19222.1"/>
    <property type="molecule type" value="Genomic_DNA"/>
</dbReference>
<dbReference type="GO" id="GO:0020037">
    <property type="term" value="F:heme binding"/>
    <property type="evidence" value="ECO:0007669"/>
    <property type="project" value="InterPro"/>
</dbReference>
<dbReference type="Pfam" id="PF05140">
    <property type="entry name" value="ResB"/>
    <property type="match status" value="1"/>
</dbReference>
<dbReference type="RefSeq" id="WP_318347490.1">
    <property type="nucleotide sequence ID" value="NZ_AP018694.1"/>
</dbReference>
<keyword evidence="5 6" id="KW-0472">Membrane</keyword>
<proteinExistence type="predicted"/>
<feature type="transmembrane region" description="Helical" evidence="6">
    <location>
        <begin position="779"/>
        <end position="795"/>
    </location>
</feature>
<dbReference type="InterPro" id="IPR002541">
    <property type="entry name" value="Cyt_c_assembly"/>
</dbReference>
<feature type="transmembrane region" description="Helical" evidence="6">
    <location>
        <begin position="48"/>
        <end position="66"/>
    </location>
</feature>
<evidence type="ECO:0000256" key="6">
    <source>
        <dbReference type="SAM" id="Phobius"/>
    </source>
</evidence>
<gene>
    <name evidence="9" type="ORF">AQPE_3398</name>
</gene>
<feature type="transmembrane region" description="Helical" evidence="6">
    <location>
        <begin position="924"/>
        <end position="941"/>
    </location>
</feature>
<feature type="domain" description="Cytochrome c assembly protein" evidence="7">
    <location>
        <begin position="773"/>
        <end position="977"/>
    </location>
</feature>
<evidence type="ECO:0000313" key="9">
    <source>
        <dbReference type="EMBL" id="BBE19222.1"/>
    </source>
</evidence>
<feature type="transmembrane region" description="Helical" evidence="6">
    <location>
        <begin position="420"/>
        <end position="438"/>
    </location>
</feature>
<accession>A0A5K7SCA7</accession>
<name>A0A5K7SCA7_9BACT</name>
<dbReference type="GO" id="GO:0017004">
    <property type="term" value="P:cytochrome complex assembly"/>
    <property type="evidence" value="ECO:0007669"/>
    <property type="project" value="UniProtKB-KW"/>
</dbReference>
<comment type="subcellular location">
    <subcellularLocation>
        <location evidence="1">Membrane</location>
        <topology evidence="1">Multi-pass membrane protein</topology>
    </subcellularLocation>
</comment>
<feature type="transmembrane region" description="Helical" evidence="6">
    <location>
        <begin position="802"/>
        <end position="822"/>
    </location>
</feature>
<evidence type="ECO:0000256" key="5">
    <source>
        <dbReference type="ARBA" id="ARBA00023136"/>
    </source>
</evidence>
<dbReference type="AlphaFoldDB" id="A0A5K7SCA7"/>
<organism evidence="9 10">
    <name type="scientific">Aquipluma nitroreducens</name>
    <dbReference type="NCBI Taxonomy" id="2010828"/>
    <lineage>
        <taxon>Bacteria</taxon>
        <taxon>Pseudomonadati</taxon>
        <taxon>Bacteroidota</taxon>
        <taxon>Bacteroidia</taxon>
        <taxon>Marinilabiliales</taxon>
        <taxon>Prolixibacteraceae</taxon>
        <taxon>Aquipluma</taxon>
    </lineage>
</organism>
<dbReference type="Proteomes" id="UP001193389">
    <property type="component" value="Chromosome"/>
</dbReference>
<dbReference type="InterPro" id="IPR045062">
    <property type="entry name" value="Cyt_c_biogenesis_CcsA/CcmC"/>
</dbReference>